<sequence>MSRGPSTFRQQDVTRALRAAAAAGIDIERVEIDKNGKIVVVASKLKEQTGGARSTNEWD</sequence>
<accession>A0A560J7S9</accession>
<protein>
    <submittedName>
        <fullName evidence="1">Uncharacterized protein</fullName>
    </submittedName>
</protein>
<dbReference type="Proteomes" id="UP000315914">
    <property type="component" value="Unassembled WGS sequence"/>
</dbReference>
<evidence type="ECO:0000313" key="2">
    <source>
        <dbReference type="Proteomes" id="UP000315914"/>
    </source>
</evidence>
<comment type="caution">
    <text evidence="1">The sequence shown here is derived from an EMBL/GenBank/DDBJ whole genome shotgun (WGS) entry which is preliminary data.</text>
</comment>
<proteinExistence type="predicted"/>
<dbReference type="EMBL" id="VITW01000001">
    <property type="protein sequence ID" value="TWB83785.1"/>
    <property type="molecule type" value="Genomic_DNA"/>
</dbReference>
<keyword evidence="2" id="KW-1185">Reference proteome</keyword>
<gene>
    <name evidence="1" type="ORF">FBZ95_101221</name>
</gene>
<reference evidence="1 2" key="1">
    <citation type="submission" date="2019-06" db="EMBL/GenBank/DDBJ databases">
        <title>Genomic Encyclopedia of Type Strains, Phase IV (KMG-V): Genome sequencing to study the core and pangenomes of soil and plant-associated prokaryotes.</title>
        <authorList>
            <person name="Whitman W."/>
        </authorList>
    </citation>
    <scope>NUCLEOTIDE SEQUENCE [LARGE SCALE GENOMIC DNA]</scope>
    <source>
        <strain evidence="1 2">BR 10556</strain>
    </source>
</reference>
<name>A0A560J7S9_9BRAD</name>
<dbReference type="AlphaFoldDB" id="A0A560J7S9"/>
<evidence type="ECO:0000313" key="1">
    <source>
        <dbReference type="EMBL" id="TWB83785.1"/>
    </source>
</evidence>
<organism evidence="1 2">
    <name type="scientific">Bradyrhizobium sacchari</name>
    <dbReference type="NCBI Taxonomy" id="1399419"/>
    <lineage>
        <taxon>Bacteria</taxon>
        <taxon>Pseudomonadati</taxon>
        <taxon>Pseudomonadota</taxon>
        <taxon>Alphaproteobacteria</taxon>
        <taxon>Hyphomicrobiales</taxon>
        <taxon>Nitrobacteraceae</taxon>
        <taxon>Bradyrhizobium</taxon>
    </lineage>
</organism>